<protein>
    <recommendedName>
        <fullName evidence="11">Magnesium transporter</fullName>
    </recommendedName>
</protein>
<keyword evidence="3 11" id="KW-0813">Transport</keyword>
<dbReference type="GO" id="GO:0015095">
    <property type="term" value="F:magnesium ion transmembrane transporter activity"/>
    <property type="evidence" value="ECO:0007669"/>
    <property type="project" value="TreeGrafter"/>
</dbReference>
<feature type="transmembrane region" description="Helical" evidence="11">
    <location>
        <begin position="332"/>
        <end position="350"/>
    </location>
</feature>
<keyword evidence="4 11" id="KW-0812">Transmembrane</keyword>
<evidence type="ECO:0000256" key="5">
    <source>
        <dbReference type="ARBA" id="ARBA00022842"/>
    </source>
</evidence>
<dbReference type="Pfam" id="PF22099">
    <property type="entry name" value="MRS2-like"/>
    <property type="match status" value="1"/>
</dbReference>
<organism evidence="12 13">
    <name type="scientific">Adineta ricciae</name>
    <name type="common">Rotifer</name>
    <dbReference type="NCBI Taxonomy" id="249248"/>
    <lineage>
        <taxon>Eukaryota</taxon>
        <taxon>Metazoa</taxon>
        <taxon>Spiralia</taxon>
        <taxon>Gnathifera</taxon>
        <taxon>Rotifera</taxon>
        <taxon>Eurotatoria</taxon>
        <taxon>Bdelloidea</taxon>
        <taxon>Adinetida</taxon>
        <taxon>Adinetidae</taxon>
        <taxon>Adineta</taxon>
    </lineage>
</organism>
<evidence type="ECO:0000256" key="4">
    <source>
        <dbReference type="ARBA" id="ARBA00022692"/>
    </source>
</evidence>
<keyword evidence="11" id="KW-0999">Mitochondrion inner membrane</keyword>
<evidence type="ECO:0000256" key="2">
    <source>
        <dbReference type="ARBA" id="ARBA00011255"/>
    </source>
</evidence>
<name>A0A815BA55_ADIRI</name>
<keyword evidence="11" id="KW-0496">Mitochondrion</keyword>
<comment type="caution">
    <text evidence="12">The sequence shown here is derived from an EMBL/GenBank/DDBJ whole genome shotgun (WGS) entry which is preliminary data.</text>
</comment>
<keyword evidence="9 11" id="KW-0472">Membrane</keyword>
<evidence type="ECO:0000256" key="8">
    <source>
        <dbReference type="ARBA" id="ARBA00023065"/>
    </source>
</evidence>
<comment type="subcellular location">
    <subcellularLocation>
        <location evidence="1">Membrane</location>
        <topology evidence="1">Multi-pass membrane protein</topology>
    </subcellularLocation>
    <subcellularLocation>
        <location evidence="11">Mitochondrion inner membrane</location>
        <topology evidence="11">Multi-pass membrane protein</topology>
    </subcellularLocation>
</comment>
<accession>A0A815BA55</accession>
<evidence type="ECO:0000256" key="1">
    <source>
        <dbReference type="ARBA" id="ARBA00004141"/>
    </source>
</evidence>
<evidence type="ECO:0000256" key="3">
    <source>
        <dbReference type="ARBA" id="ARBA00022448"/>
    </source>
</evidence>
<evidence type="ECO:0000256" key="10">
    <source>
        <dbReference type="ARBA" id="ARBA00093432"/>
    </source>
</evidence>
<dbReference type="OrthoDB" id="10251508at2759"/>
<dbReference type="PANTHER" id="PTHR13890">
    <property type="entry name" value="RNA SPLICING PROTEIN MRS2, MITOCHONDRIAL"/>
    <property type="match status" value="1"/>
</dbReference>
<comment type="similarity">
    <text evidence="11">Belongs to the CorA metal ion transporter (MIT) (TC 1.A.35) family.</text>
</comment>
<evidence type="ECO:0000256" key="11">
    <source>
        <dbReference type="RuleBase" id="RU366042"/>
    </source>
</evidence>
<proteinExistence type="inferred from homology"/>
<evidence type="ECO:0000256" key="9">
    <source>
        <dbReference type="ARBA" id="ARBA00023136"/>
    </source>
</evidence>
<sequence length="403" mass="46820">MRLFLSLLCKRYTQRALFQTASKKISIAQNCFRYQSSDVVLSQLDNIPHVTHKLNCDIYILTKDGKLNTYQGPFDRAKICQEYGLEPRDLQKIDTDLLINVPIIDIRQNRFIIFSFRRLRSLIELDRSIFFVPAAEKIAREPLEFKDDIHWERIAQAYQRIVLYIHKTYQERFINQTLINVDSIPFEFRLTEINLESVAHGLRLKGQELLIQFQNVRERAYSRITIGSLRELALLKEKVDKYKRNADLAHQAIVDVLAQDEDMIGMYLTDTRKRDISDHIQVELLLEACTKQMAEVRRTISDLSDSVRTLESATGFMLDAVRNELLSFEIRINIITMSLGMGAFIAGIFGMNLTNGLEQNPYAFYAITGTSIVLISGVVVRAFARLLRYRRIRLHRSNKIDTF</sequence>
<evidence type="ECO:0000256" key="7">
    <source>
        <dbReference type="ARBA" id="ARBA00022989"/>
    </source>
</evidence>
<dbReference type="EMBL" id="CAJNOJ010000192">
    <property type="protein sequence ID" value="CAF1269580.1"/>
    <property type="molecule type" value="Genomic_DNA"/>
</dbReference>
<gene>
    <name evidence="12" type="ORF">EDS130_LOCUS28956</name>
</gene>
<keyword evidence="7 11" id="KW-1133">Transmembrane helix</keyword>
<reference evidence="12" key="1">
    <citation type="submission" date="2021-02" db="EMBL/GenBank/DDBJ databases">
        <authorList>
            <person name="Nowell W R."/>
        </authorList>
    </citation>
    <scope>NUCLEOTIDE SEQUENCE</scope>
</reference>
<dbReference type="GO" id="GO:0045016">
    <property type="term" value="P:mitochondrial magnesium ion transmembrane transport"/>
    <property type="evidence" value="ECO:0007669"/>
    <property type="project" value="TreeGrafter"/>
</dbReference>
<dbReference type="Gene3D" id="1.20.58.340">
    <property type="entry name" value="Magnesium transport protein CorA, transmembrane region"/>
    <property type="match status" value="1"/>
</dbReference>
<feature type="transmembrane region" description="Helical" evidence="11">
    <location>
        <begin position="362"/>
        <end position="384"/>
    </location>
</feature>
<comment type="function">
    <text evidence="10">Magnesium transporter that mediates the influx of magnesium into the mitochondrial matrix and regulates magnesium metabolism. Also permeable to calcium, sodium and potassium ions. Required for normal expression of the mitochondrial respiratory complex I subunits. May play a role in maintaining the inner mitochondrial membrane potential.</text>
</comment>
<evidence type="ECO:0000256" key="6">
    <source>
        <dbReference type="ARBA" id="ARBA00022946"/>
    </source>
</evidence>
<dbReference type="GO" id="GO:0005743">
    <property type="term" value="C:mitochondrial inner membrane"/>
    <property type="evidence" value="ECO:0007669"/>
    <property type="project" value="UniProtKB-SubCell"/>
</dbReference>
<evidence type="ECO:0000313" key="13">
    <source>
        <dbReference type="Proteomes" id="UP000663852"/>
    </source>
</evidence>
<evidence type="ECO:0000313" key="12">
    <source>
        <dbReference type="EMBL" id="CAF1269580.1"/>
    </source>
</evidence>
<dbReference type="Proteomes" id="UP000663852">
    <property type="component" value="Unassembled WGS sequence"/>
</dbReference>
<keyword evidence="5 11" id="KW-0460">Magnesium</keyword>
<dbReference type="AlphaFoldDB" id="A0A815BA55"/>
<dbReference type="CDD" id="cd12823">
    <property type="entry name" value="Mrs2_Mfm1p-like"/>
    <property type="match status" value="1"/>
</dbReference>
<keyword evidence="8 11" id="KW-0406">Ion transport</keyword>
<dbReference type="PANTHER" id="PTHR13890:SF0">
    <property type="entry name" value="MAGNESIUM TRANSPORTER MRS2 HOMOLOG, MITOCHONDRIAL"/>
    <property type="match status" value="1"/>
</dbReference>
<comment type="subunit">
    <text evidence="2">Homopentamer.</text>
</comment>
<keyword evidence="6" id="KW-0809">Transit peptide</keyword>
<dbReference type="Gene3D" id="2.40.128.330">
    <property type="match status" value="1"/>
</dbReference>
<dbReference type="InterPro" id="IPR039204">
    <property type="entry name" value="MRS2-like"/>
</dbReference>